<evidence type="ECO:0000256" key="3">
    <source>
        <dbReference type="ARBA" id="ARBA00022801"/>
    </source>
</evidence>
<evidence type="ECO:0000259" key="4">
    <source>
        <dbReference type="Pfam" id="PF00884"/>
    </source>
</evidence>
<dbReference type="RefSeq" id="WP_091525152.1">
    <property type="nucleotide sequence ID" value="NZ_LT629772.1"/>
</dbReference>
<feature type="domain" description="Sulfatase N-terminal" evidence="4">
    <location>
        <begin position="15"/>
        <end position="373"/>
    </location>
</feature>
<keyword evidence="2" id="KW-0479">Metal-binding</keyword>
<keyword evidence="6" id="KW-1185">Reference proteome</keyword>
<reference evidence="5 6" key="1">
    <citation type="submission" date="2016-10" db="EMBL/GenBank/DDBJ databases">
        <authorList>
            <person name="de Groot N.N."/>
        </authorList>
    </citation>
    <scope>NUCLEOTIDE SEQUENCE [LARGE SCALE GENOMIC DNA]</scope>
    <source>
        <strain evidence="5 6">DSM 21800</strain>
    </source>
</reference>
<organism evidence="5 6">
    <name type="scientific">Microlunatus soli</name>
    <dbReference type="NCBI Taxonomy" id="630515"/>
    <lineage>
        <taxon>Bacteria</taxon>
        <taxon>Bacillati</taxon>
        <taxon>Actinomycetota</taxon>
        <taxon>Actinomycetes</taxon>
        <taxon>Propionibacteriales</taxon>
        <taxon>Propionibacteriaceae</taxon>
        <taxon>Microlunatus</taxon>
    </lineage>
</organism>
<dbReference type="InterPro" id="IPR017850">
    <property type="entry name" value="Alkaline_phosphatase_core_sf"/>
</dbReference>
<gene>
    <name evidence="5" type="ORF">SAMN04489812_2489</name>
</gene>
<dbReference type="InterPro" id="IPR024607">
    <property type="entry name" value="Sulfatase_CS"/>
</dbReference>
<dbReference type="InterPro" id="IPR000917">
    <property type="entry name" value="Sulfatase_N"/>
</dbReference>
<dbReference type="SUPFAM" id="SSF53649">
    <property type="entry name" value="Alkaline phosphatase-like"/>
    <property type="match status" value="1"/>
</dbReference>
<dbReference type="EMBL" id="LT629772">
    <property type="protein sequence ID" value="SDS62636.1"/>
    <property type="molecule type" value="Genomic_DNA"/>
</dbReference>
<dbReference type="GO" id="GO:0008484">
    <property type="term" value="F:sulfuric ester hydrolase activity"/>
    <property type="evidence" value="ECO:0007669"/>
    <property type="project" value="TreeGrafter"/>
</dbReference>
<name>A0A1H1TRR6_9ACTN</name>
<dbReference type="Gene3D" id="3.40.720.10">
    <property type="entry name" value="Alkaline Phosphatase, subunit A"/>
    <property type="match status" value="1"/>
</dbReference>
<dbReference type="STRING" id="630515.SAMN04489812_2489"/>
<dbReference type="PANTHER" id="PTHR45953">
    <property type="entry name" value="IDURONATE 2-SULFATASE"/>
    <property type="match status" value="1"/>
</dbReference>
<dbReference type="PANTHER" id="PTHR45953:SF1">
    <property type="entry name" value="IDURONATE 2-SULFATASE"/>
    <property type="match status" value="1"/>
</dbReference>
<evidence type="ECO:0000256" key="2">
    <source>
        <dbReference type="ARBA" id="ARBA00022723"/>
    </source>
</evidence>
<comment type="similarity">
    <text evidence="1">Belongs to the sulfatase family.</text>
</comment>
<dbReference type="AlphaFoldDB" id="A0A1H1TRR6"/>
<evidence type="ECO:0000313" key="6">
    <source>
        <dbReference type="Proteomes" id="UP000199103"/>
    </source>
</evidence>
<accession>A0A1H1TRR6</accession>
<keyword evidence="3" id="KW-0378">Hydrolase</keyword>
<evidence type="ECO:0000256" key="1">
    <source>
        <dbReference type="ARBA" id="ARBA00008779"/>
    </source>
</evidence>
<sequence>MSPEAQSAATADQRPNIVFVITDQQRFDTIAALGADHVDTPNLDRLVAEGTAFTRAYVSAPSCSPSRSSLFTGLYPHSLGVLRNEDLWRHSWVERLSDSGYHCVNVGKMHTHPWETPLGFHERTVVENKDRFHPNVPFYHDQWDKALWSHGLTKPTRQVHREKADYRERLGAFEWELPEDLHSNNFVAGHARWWLDSYTGDEPFFLQVGFPGPHPPYDPPSRHLDAYRDRDVPLPHRTDDDLAGQPTALKELRQHHQENDHDSIYHLANPTEEQSRRQRRHYLAEVTQIDEQLGLIIDSLEQRGVLDNTVIIFTSDHGDCLGDHGHSQKWTMYDPSVRVPAIVWGPGRVVAGQRIDALTAMMDLGPTVLELAGLDVPDWMEAQSLLPALRGEEWQGREYAFSEHARDMILTGTELMTMVRDDRWKYVEFVDSDEGQLFDLDNDEFEERNLWDSDDPEVVAVKDRLRTVISRWRARSALHTADFGREHR</sequence>
<proteinExistence type="inferred from homology"/>
<dbReference type="PROSITE" id="PS00523">
    <property type="entry name" value="SULFATASE_1"/>
    <property type="match status" value="1"/>
</dbReference>
<protein>
    <submittedName>
        <fullName evidence="5">Arylsulfatase A</fullName>
    </submittedName>
</protein>
<dbReference type="Proteomes" id="UP000199103">
    <property type="component" value="Chromosome I"/>
</dbReference>
<dbReference type="OrthoDB" id="9777306at2"/>
<dbReference type="Pfam" id="PF00884">
    <property type="entry name" value="Sulfatase"/>
    <property type="match status" value="1"/>
</dbReference>
<dbReference type="GO" id="GO:0005737">
    <property type="term" value="C:cytoplasm"/>
    <property type="evidence" value="ECO:0007669"/>
    <property type="project" value="TreeGrafter"/>
</dbReference>
<dbReference type="GO" id="GO:0046872">
    <property type="term" value="F:metal ion binding"/>
    <property type="evidence" value="ECO:0007669"/>
    <property type="project" value="UniProtKB-KW"/>
</dbReference>
<evidence type="ECO:0000313" key="5">
    <source>
        <dbReference type="EMBL" id="SDS62636.1"/>
    </source>
</evidence>